<proteinExistence type="predicted"/>
<dbReference type="Proteomes" id="UP001221413">
    <property type="component" value="Unassembled WGS sequence"/>
</dbReference>
<dbReference type="EMBL" id="JAQGDS010000003">
    <property type="protein sequence ID" value="KAJ6262588.1"/>
    <property type="molecule type" value="Genomic_DNA"/>
</dbReference>
<protein>
    <submittedName>
        <fullName evidence="1">Uncharacterized protein</fullName>
    </submittedName>
</protein>
<keyword evidence="2" id="KW-1185">Reference proteome</keyword>
<name>A0AAD6J181_DREDA</name>
<gene>
    <name evidence="1" type="ORF">Dda_3399</name>
</gene>
<dbReference type="AlphaFoldDB" id="A0AAD6J181"/>
<evidence type="ECO:0000313" key="1">
    <source>
        <dbReference type="EMBL" id="KAJ6262588.1"/>
    </source>
</evidence>
<sequence>MSARAVMHGLKGGDKTAQVISDRRDSVMMKVTQAKICKDLELKALFEKRPSISCQETLGRNPSLAYHRPTQRLSIAIVAATLLASPCGPMASFRNTRRYTHRSFSIVISIALKCCSDIVVD</sequence>
<evidence type="ECO:0000313" key="2">
    <source>
        <dbReference type="Proteomes" id="UP001221413"/>
    </source>
</evidence>
<comment type="caution">
    <text evidence="1">The sequence shown here is derived from an EMBL/GenBank/DDBJ whole genome shotgun (WGS) entry which is preliminary data.</text>
</comment>
<reference evidence="1" key="1">
    <citation type="submission" date="2023-01" db="EMBL/GenBank/DDBJ databases">
        <title>The chitinases involved in constricting ring structure development in the nematode-trapping fungus Drechslerella dactyloides.</title>
        <authorList>
            <person name="Wang R."/>
            <person name="Zhang L."/>
            <person name="Tang P."/>
            <person name="Li S."/>
            <person name="Liang L."/>
        </authorList>
    </citation>
    <scope>NUCLEOTIDE SEQUENCE</scope>
    <source>
        <strain evidence="1">YMF1.00031</strain>
    </source>
</reference>
<organism evidence="1 2">
    <name type="scientific">Drechslerella dactyloides</name>
    <name type="common">Nematode-trapping fungus</name>
    <name type="synonym">Arthrobotrys dactyloides</name>
    <dbReference type="NCBI Taxonomy" id="74499"/>
    <lineage>
        <taxon>Eukaryota</taxon>
        <taxon>Fungi</taxon>
        <taxon>Dikarya</taxon>
        <taxon>Ascomycota</taxon>
        <taxon>Pezizomycotina</taxon>
        <taxon>Orbiliomycetes</taxon>
        <taxon>Orbiliales</taxon>
        <taxon>Orbiliaceae</taxon>
        <taxon>Drechslerella</taxon>
    </lineage>
</organism>
<accession>A0AAD6J181</accession>